<proteinExistence type="predicted"/>
<name>A0AAV6JQM2_9ERIC</name>
<organism evidence="1 2">
    <name type="scientific">Rhododendron griersonianum</name>
    <dbReference type="NCBI Taxonomy" id="479676"/>
    <lineage>
        <taxon>Eukaryota</taxon>
        <taxon>Viridiplantae</taxon>
        <taxon>Streptophyta</taxon>
        <taxon>Embryophyta</taxon>
        <taxon>Tracheophyta</taxon>
        <taxon>Spermatophyta</taxon>
        <taxon>Magnoliopsida</taxon>
        <taxon>eudicotyledons</taxon>
        <taxon>Gunneridae</taxon>
        <taxon>Pentapetalae</taxon>
        <taxon>asterids</taxon>
        <taxon>Ericales</taxon>
        <taxon>Ericaceae</taxon>
        <taxon>Ericoideae</taxon>
        <taxon>Rhodoreae</taxon>
        <taxon>Rhododendron</taxon>
    </lineage>
</organism>
<sequence length="98" mass="11835">MSAAYTNERLRQINKGTLSLTLPYSAYRSIPINCPNYIPSRRHRIQPHTGRPTLPVQGVARRQDRQRRLWHRCQRWRRFYTLFGLYNPLIMRDRSLPQ</sequence>
<dbReference type="EMBL" id="JACTNZ010000007">
    <property type="protein sequence ID" value="KAG5541959.1"/>
    <property type="molecule type" value="Genomic_DNA"/>
</dbReference>
<dbReference type="AlphaFoldDB" id="A0AAV6JQM2"/>
<protein>
    <submittedName>
        <fullName evidence="1">Uncharacterized protein</fullName>
    </submittedName>
</protein>
<evidence type="ECO:0000313" key="1">
    <source>
        <dbReference type="EMBL" id="KAG5541959.1"/>
    </source>
</evidence>
<keyword evidence="2" id="KW-1185">Reference proteome</keyword>
<evidence type="ECO:0000313" key="2">
    <source>
        <dbReference type="Proteomes" id="UP000823749"/>
    </source>
</evidence>
<accession>A0AAV6JQM2</accession>
<reference evidence="1" key="1">
    <citation type="submission" date="2020-08" db="EMBL/GenBank/DDBJ databases">
        <title>Plant Genome Project.</title>
        <authorList>
            <person name="Zhang R.-G."/>
        </authorList>
    </citation>
    <scope>NUCLEOTIDE SEQUENCE</scope>
    <source>
        <strain evidence="1">WSP0</strain>
        <tissue evidence="1">Leaf</tissue>
    </source>
</reference>
<dbReference type="Proteomes" id="UP000823749">
    <property type="component" value="Chromosome 7"/>
</dbReference>
<gene>
    <name evidence="1" type="ORF">RHGRI_021701</name>
</gene>
<comment type="caution">
    <text evidence="1">The sequence shown here is derived from an EMBL/GenBank/DDBJ whole genome shotgun (WGS) entry which is preliminary data.</text>
</comment>